<dbReference type="AlphaFoldDB" id="A0A3A4KRB6"/>
<dbReference type="Gene3D" id="3.40.190.10">
    <property type="entry name" value="Periplasmic binding protein-like II"/>
    <property type="match status" value="2"/>
</dbReference>
<proteinExistence type="predicted"/>
<dbReference type="EMBL" id="QZFU01000013">
    <property type="protein sequence ID" value="RJO78400.1"/>
    <property type="molecule type" value="Genomic_DNA"/>
</dbReference>
<dbReference type="Pfam" id="PF09084">
    <property type="entry name" value="NMT1"/>
    <property type="match status" value="1"/>
</dbReference>
<dbReference type="InterPro" id="IPR015168">
    <property type="entry name" value="SsuA/THI5"/>
</dbReference>
<dbReference type="PANTHER" id="PTHR31528">
    <property type="entry name" value="4-AMINO-5-HYDROXYMETHYL-2-METHYLPYRIMIDINE PHOSPHATE SYNTHASE THI11-RELATED"/>
    <property type="match status" value="1"/>
</dbReference>
<protein>
    <submittedName>
        <fullName evidence="3">Sulfonate ABC transporter substrate-binding protein</fullName>
    </submittedName>
</protein>
<dbReference type="SUPFAM" id="SSF53850">
    <property type="entry name" value="Periplasmic binding protein-like II"/>
    <property type="match status" value="1"/>
</dbReference>
<dbReference type="InterPro" id="IPR027939">
    <property type="entry name" value="NMT1/THI5"/>
</dbReference>
<reference evidence="3 4" key="1">
    <citation type="submission" date="2018-09" db="EMBL/GenBank/DDBJ databases">
        <title>YIM PH21274 draft genome.</title>
        <authorList>
            <person name="Miao C."/>
        </authorList>
    </citation>
    <scope>NUCLEOTIDE SEQUENCE [LARGE SCALE GENOMIC DNA]</scope>
    <source>
        <strain evidence="3 4">YIM PH 21724</strain>
    </source>
</reference>
<name>A0A3A4KRB6_9NOCA</name>
<comment type="caution">
    <text evidence="3">The sequence shown here is derived from an EMBL/GenBank/DDBJ whole genome shotgun (WGS) entry which is preliminary data.</text>
</comment>
<accession>A0A3A4KRB6</accession>
<evidence type="ECO:0000313" key="4">
    <source>
        <dbReference type="Proteomes" id="UP000266677"/>
    </source>
</evidence>
<evidence type="ECO:0000313" key="3">
    <source>
        <dbReference type="EMBL" id="RJO78400.1"/>
    </source>
</evidence>
<feature type="signal peptide" evidence="1">
    <location>
        <begin position="1"/>
        <end position="22"/>
    </location>
</feature>
<evidence type="ECO:0000259" key="2">
    <source>
        <dbReference type="Pfam" id="PF09084"/>
    </source>
</evidence>
<sequence>MKMKRIPWAALFSALLLTAATACGSNSATGSKNEAVTLTLNWYPYGEHAPIYYGVKQGIFAKYGIDLKVQAGQGSGKTVQAVGGGQSEFGWADTAAVLSAAEKGVPVKSVGVFLQTTPASVQSFAEKRLSKPADLRGIKIAATAGDALSKTFPAFLRKNGMNNEDVKLENTDAAGKIAALLSGRVDALIGFANDQGPTIQEKSGKPMSYLRFSDFKLNFFGDGLITARQQLARKPDLVKRMVAAMSESWSAAERDPQGAVAAMAGASEQLPPAAVLVDQFKTTLTLLHTEASKTLLPGANTAVDWQQTIDTFKQTEIIGTQLDLGTVWAEDVAPTR</sequence>
<keyword evidence="1" id="KW-0732">Signal</keyword>
<keyword evidence="4" id="KW-1185">Reference proteome</keyword>
<evidence type="ECO:0000256" key="1">
    <source>
        <dbReference type="SAM" id="SignalP"/>
    </source>
</evidence>
<feature type="domain" description="SsuA/THI5-like" evidence="2">
    <location>
        <begin position="47"/>
        <end position="259"/>
    </location>
</feature>
<feature type="chain" id="PRO_5038939209" evidence="1">
    <location>
        <begin position="23"/>
        <end position="336"/>
    </location>
</feature>
<organism evidence="3 4">
    <name type="scientific">Nocardia panacis</name>
    <dbReference type="NCBI Taxonomy" id="2340916"/>
    <lineage>
        <taxon>Bacteria</taxon>
        <taxon>Bacillati</taxon>
        <taxon>Actinomycetota</taxon>
        <taxon>Actinomycetes</taxon>
        <taxon>Mycobacteriales</taxon>
        <taxon>Nocardiaceae</taxon>
        <taxon>Nocardia</taxon>
    </lineage>
</organism>
<dbReference type="PROSITE" id="PS51257">
    <property type="entry name" value="PROKAR_LIPOPROTEIN"/>
    <property type="match status" value="1"/>
</dbReference>
<gene>
    <name evidence="3" type="ORF">D5S18_05765</name>
</gene>
<dbReference type="Proteomes" id="UP000266677">
    <property type="component" value="Unassembled WGS sequence"/>
</dbReference>
<dbReference type="OrthoDB" id="5348911at2"/>
<dbReference type="GO" id="GO:0009228">
    <property type="term" value="P:thiamine biosynthetic process"/>
    <property type="evidence" value="ECO:0007669"/>
    <property type="project" value="InterPro"/>
</dbReference>
<dbReference type="PANTHER" id="PTHR31528:SF15">
    <property type="entry name" value="RIBOFLAVIN-BINDING PROTEIN RIBY"/>
    <property type="match status" value="1"/>
</dbReference>